<evidence type="ECO:0000313" key="4">
    <source>
        <dbReference type="Proteomes" id="UP000638732"/>
    </source>
</evidence>
<reference evidence="3" key="2">
    <citation type="submission" date="2020-10" db="EMBL/GenBank/DDBJ databases">
        <title>Mucilaginibacter sp. nov., isolated from soil.</title>
        <authorList>
            <person name="Jeon C.O."/>
        </authorList>
    </citation>
    <scope>NUCLEOTIDE SEQUENCE</scope>
    <source>
        <strain evidence="3">R11</strain>
    </source>
</reference>
<comment type="caution">
    <text evidence="3">The sequence shown here is derived from an EMBL/GenBank/DDBJ whole genome shotgun (WGS) entry which is preliminary data.</text>
</comment>
<sequence>MKTVLIPVDSSATTLNVIDYAAEFCKYAPVDRIILLSTYYTSVYTQFLPSADYVQLCQEDMDRERARIKAVVDGLCDTLTARLDNKVKVQVAITEDPLVRSVKQINEQEKPNLIIAGSDGNTYVEHSSISKLLINIARTSTVSVLIVPVNYKHQPVKKVVLAVDFKTVLNTELLSAIESRYNWFHPEMLVLNVDASKNPFETDEERAIVEEKLGQILKNFDHKVYYEQDRDILHGITTFANENNANMIIALPGKHSFFYNLTHNSITEGLYNDAAQPVLVLK</sequence>
<dbReference type="PRINTS" id="PR01438">
    <property type="entry name" value="UNVRSLSTRESS"/>
</dbReference>
<dbReference type="EMBL" id="WWEO01000042">
    <property type="protein sequence ID" value="NCD69961.1"/>
    <property type="molecule type" value="Genomic_DNA"/>
</dbReference>
<name>A0A965ZHT3_9SPHI</name>
<feature type="domain" description="UspA" evidence="2">
    <location>
        <begin position="1"/>
        <end position="148"/>
    </location>
</feature>
<dbReference type="InterPro" id="IPR006016">
    <property type="entry name" value="UspA"/>
</dbReference>
<gene>
    <name evidence="3" type="ORF">GSY63_11385</name>
</gene>
<accession>A0A965ZHT3</accession>
<dbReference type="SUPFAM" id="SSF52402">
    <property type="entry name" value="Adenine nucleotide alpha hydrolases-like"/>
    <property type="match status" value="2"/>
</dbReference>
<organism evidence="3 4">
    <name type="scientific">Mucilaginibacter agri</name>
    <dbReference type="NCBI Taxonomy" id="2695265"/>
    <lineage>
        <taxon>Bacteria</taxon>
        <taxon>Pseudomonadati</taxon>
        <taxon>Bacteroidota</taxon>
        <taxon>Sphingobacteriia</taxon>
        <taxon>Sphingobacteriales</taxon>
        <taxon>Sphingobacteriaceae</taxon>
        <taxon>Mucilaginibacter</taxon>
    </lineage>
</organism>
<dbReference type="Pfam" id="PF00582">
    <property type="entry name" value="Usp"/>
    <property type="match status" value="1"/>
</dbReference>
<reference evidence="3" key="1">
    <citation type="submission" date="2020-01" db="EMBL/GenBank/DDBJ databases">
        <authorList>
            <person name="Seo Y.L."/>
        </authorList>
    </citation>
    <scope>NUCLEOTIDE SEQUENCE</scope>
    <source>
        <strain evidence="3">R11</strain>
    </source>
</reference>
<evidence type="ECO:0000313" key="3">
    <source>
        <dbReference type="EMBL" id="NCD69961.1"/>
    </source>
</evidence>
<evidence type="ECO:0000256" key="1">
    <source>
        <dbReference type="ARBA" id="ARBA00008791"/>
    </source>
</evidence>
<dbReference type="AlphaFoldDB" id="A0A965ZHT3"/>
<dbReference type="InterPro" id="IPR006015">
    <property type="entry name" value="Universal_stress_UspA"/>
</dbReference>
<keyword evidence="4" id="KW-1185">Reference proteome</keyword>
<dbReference type="CDD" id="cd00293">
    <property type="entry name" value="USP-like"/>
    <property type="match status" value="1"/>
</dbReference>
<evidence type="ECO:0000259" key="2">
    <source>
        <dbReference type="Pfam" id="PF00582"/>
    </source>
</evidence>
<protein>
    <submittedName>
        <fullName evidence="3">Universal stress protein</fullName>
    </submittedName>
</protein>
<comment type="similarity">
    <text evidence="1">Belongs to the universal stress protein A family.</text>
</comment>
<dbReference type="Proteomes" id="UP000638732">
    <property type="component" value="Unassembled WGS sequence"/>
</dbReference>
<dbReference type="RefSeq" id="WP_166585932.1">
    <property type="nucleotide sequence ID" value="NZ_WWEO01000042.1"/>
</dbReference>
<dbReference type="Gene3D" id="3.40.50.12370">
    <property type="match status" value="1"/>
</dbReference>
<proteinExistence type="inferred from homology"/>